<dbReference type="Pfam" id="PF00877">
    <property type="entry name" value="NLPC_P60"/>
    <property type="match status" value="1"/>
</dbReference>
<evidence type="ECO:0000259" key="7">
    <source>
        <dbReference type="PROSITE" id="PS51935"/>
    </source>
</evidence>
<keyword evidence="4" id="KW-0788">Thiol protease</keyword>
<sequence length="225" mass="23134">MLTSPRATRRMPCRPVAVAFAVAAGLVTAPLIGSGAHAAARHTGAPAALAANGIAATPTGDAAAPTVFTAVDPAAVPAPVSMNPEPTAGPAAVKAVPRPPAPPKPPAPKPTKAQTVIALAKQYSGRPYVFGTAGPKTFDCTGYTKFIFKRVGITLPHSGAQGRYGKHVAKSAARPGDLMLFSSGGSVYHVAIYAGKGYMYDAPRPGRTTGLHRIWTSSYEVRRLV</sequence>
<comment type="similarity">
    <text evidence="1">Belongs to the peptidase C40 family.</text>
</comment>
<feature type="compositionally biased region" description="Pro residues" evidence="5">
    <location>
        <begin position="97"/>
        <end position="109"/>
    </location>
</feature>
<dbReference type="InterPro" id="IPR000064">
    <property type="entry name" value="NLP_P60_dom"/>
</dbReference>
<dbReference type="InterPro" id="IPR038765">
    <property type="entry name" value="Papain-like_cys_pep_sf"/>
</dbReference>
<evidence type="ECO:0000256" key="4">
    <source>
        <dbReference type="ARBA" id="ARBA00022807"/>
    </source>
</evidence>
<keyword evidence="2" id="KW-0645">Protease</keyword>
<dbReference type="PROSITE" id="PS51935">
    <property type="entry name" value="NLPC_P60"/>
    <property type="match status" value="1"/>
</dbReference>
<protein>
    <submittedName>
        <fullName evidence="8">Cell wall-associated NlpC family hydrolase</fullName>
    </submittedName>
</protein>
<dbReference type="PANTHER" id="PTHR47053:SF1">
    <property type="entry name" value="MUREIN DD-ENDOPEPTIDASE MEPH-RELATED"/>
    <property type="match status" value="1"/>
</dbReference>
<dbReference type="SUPFAM" id="SSF54001">
    <property type="entry name" value="Cysteine proteinases"/>
    <property type="match status" value="1"/>
</dbReference>
<dbReference type="RefSeq" id="WP_184835973.1">
    <property type="nucleotide sequence ID" value="NZ_JACHMN010000002.1"/>
</dbReference>
<keyword evidence="3 8" id="KW-0378">Hydrolase</keyword>
<feature type="signal peptide" evidence="6">
    <location>
        <begin position="1"/>
        <end position="38"/>
    </location>
</feature>
<dbReference type="Gene3D" id="3.90.1720.10">
    <property type="entry name" value="endopeptidase domain like (from Nostoc punctiforme)"/>
    <property type="match status" value="1"/>
</dbReference>
<dbReference type="AlphaFoldDB" id="A0A841BPT6"/>
<gene>
    <name evidence="8" type="ORF">F4553_002757</name>
</gene>
<evidence type="ECO:0000256" key="2">
    <source>
        <dbReference type="ARBA" id="ARBA00022670"/>
    </source>
</evidence>
<evidence type="ECO:0000313" key="9">
    <source>
        <dbReference type="Proteomes" id="UP000587527"/>
    </source>
</evidence>
<dbReference type="EMBL" id="JACHMN010000002">
    <property type="protein sequence ID" value="MBB5869378.1"/>
    <property type="molecule type" value="Genomic_DNA"/>
</dbReference>
<feature type="domain" description="NlpC/P60" evidence="7">
    <location>
        <begin position="110"/>
        <end position="225"/>
    </location>
</feature>
<proteinExistence type="inferred from homology"/>
<dbReference type="InterPro" id="IPR051202">
    <property type="entry name" value="Peptidase_C40"/>
</dbReference>
<evidence type="ECO:0000313" key="8">
    <source>
        <dbReference type="EMBL" id="MBB5869378.1"/>
    </source>
</evidence>
<dbReference type="PANTHER" id="PTHR47053">
    <property type="entry name" value="MUREIN DD-ENDOPEPTIDASE MEPH-RELATED"/>
    <property type="match status" value="1"/>
</dbReference>
<evidence type="ECO:0000256" key="1">
    <source>
        <dbReference type="ARBA" id="ARBA00007074"/>
    </source>
</evidence>
<comment type="caution">
    <text evidence="8">The sequence shown here is derived from an EMBL/GenBank/DDBJ whole genome shotgun (WGS) entry which is preliminary data.</text>
</comment>
<keyword evidence="6" id="KW-0732">Signal</keyword>
<dbReference type="GO" id="GO:0008234">
    <property type="term" value="F:cysteine-type peptidase activity"/>
    <property type="evidence" value="ECO:0007669"/>
    <property type="project" value="UniProtKB-KW"/>
</dbReference>
<dbReference type="Proteomes" id="UP000587527">
    <property type="component" value="Unassembled WGS sequence"/>
</dbReference>
<organism evidence="8 9">
    <name type="scientific">Allocatelliglobosispora scoriae</name>
    <dbReference type="NCBI Taxonomy" id="643052"/>
    <lineage>
        <taxon>Bacteria</taxon>
        <taxon>Bacillati</taxon>
        <taxon>Actinomycetota</taxon>
        <taxon>Actinomycetes</taxon>
        <taxon>Micromonosporales</taxon>
        <taxon>Micromonosporaceae</taxon>
        <taxon>Allocatelliglobosispora</taxon>
    </lineage>
</organism>
<evidence type="ECO:0000256" key="5">
    <source>
        <dbReference type="SAM" id="MobiDB-lite"/>
    </source>
</evidence>
<accession>A0A841BPT6</accession>
<reference evidence="8 9" key="1">
    <citation type="submission" date="2020-08" db="EMBL/GenBank/DDBJ databases">
        <title>Sequencing the genomes of 1000 actinobacteria strains.</title>
        <authorList>
            <person name="Klenk H.-P."/>
        </authorList>
    </citation>
    <scope>NUCLEOTIDE SEQUENCE [LARGE SCALE GENOMIC DNA]</scope>
    <source>
        <strain evidence="8 9">DSM 45362</strain>
    </source>
</reference>
<keyword evidence="9" id="KW-1185">Reference proteome</keyword>
<evidence type="ECO:0000256" key="3">
    <source>
        <dbReference type="ARBA" id="ARBA00022801"/>
    </source>
</evidence>
<feature type="region of interest" description="Disordered" evidence="5">
    <location>
        <begin position="83"/>
        <end position="111"/>
    </location>
</feature>
<feature type="chain" id="PRO_5032484410" evidence="6">
    <location>
        <begin position="39"/>
        <end position="225"/>
    </location>
</feature>
<name>A0A841BPT6_9ACTN</name>
<dbReference type="GO" id="GO:0006508">
    <property type="term" value="P:proteolysis"/>
    <property type="evidence" value="ECO:0007669"/>
    <property type="project" value="UniProtKB-KW"/>
</dbReference>
<evidence type="ECO:0000256" key="6">
    <source>
        <dbReference type="SAM" id="SignalP"/>
    </source>
</evidence>